<dbReference type="SUPFAM" id="SSF53187">
    <property type="entry name" value="Zn-dependent exopeptidases"/>
    <property type="match status" value="1"/>
</dbReference>
<proteinExistence type="predicted"/>
<dbReference type="GO" id="GO:0046872">
    <property type="term" value="F:metal ion binding"/>
    <property type="evidence" value="ECO:0007669"/>
    <property type="project" value="UniProtKB-KW"/>
</dbReference>
<feature type="domain" description="Peptidase M28" evidence="22">
    <location>
        <begin position="258"/>
        <end position="438"/>
    </location>
</feature>
<accession>A0A2W2AX38</accession>
<organism evidence="23 24">
    <name type="scientific">Taibaiella soli</name>
    <dbReference type="NCBI Taxonomy" id="1649169"/>
    <lineage>
        <taxon>Bacteria</taxon>
        <taxon>Pseudomonadati</taxon>
        <taxon>Bacteroidota</taxon>
        <taxon>Chitinophagia</taxon>
        <taxon>Chitinophagales</taxon>
        <taxon>Chitinophagaceae</taxon>
        <taxon>Taibaiella</taxon>
    </lineage>
</organism>
<evidence type="ECO:0000256" key="17">
    <source>
        <dbReference type="ARBA" id="ARBA00023180"/>
    </source>
</evidence>
<keyword evidence="7" id="KW-0121">Carboxypeptidase</keyword>
<evidence type="ECO:0000256" key="10">
    <source>
        <dbReference type="ARBA" id="ARBA00022729"/>
    </source>
</evidence>
<dbReference type="GO" id="GO:0006508">
    <property type="term" value="P:proteolysis"/>
    <property type="evidence" value="ECO:0007669"/>
    <property type="project" value="UniProtKB-KW"/>
</dbReference>
<dbReference type="Gene3D" id="3.50.30.30">
    <property type="match status" value="1"/>
</dbReference>
<keyword evidence="15" id="KW-0482">Metalloprotease</keyword>
<comment type="subcellular location">
    <subcellularLocation>
        <location evidence="1">Endoplasmic reticulum</location>
    </subcellularLocation>
    <subcellularLocation>
        <location evidence="3">Golgi apparatus</location>
    </subcellularLocation>
    <subcellularLocation>
        <location evidence="2">Lysosome</location>
    </subcellularLocation>
    <subcellularLocation>
        <location evidence="4">Secreted</location>
    </subcellularLocation>
</comment>
<evidence type="ECO:0000256" key="15">
    <source>
        <dbReference type="ARBA" id="ARBA00023049"/>
    </source>
</evidence>
<dbReference type="GO" id="GO:0070573">
    <property type="term" value="F:metallodipeptidase activity"/>
    <property type="evidence" value="ECO:0007669"/>
    <property type="project" value="InterPro"/>
</dbReference>
<sequence>MKKTFLLAAATLFSAYVQAASDSLTIHRISDDIMLNGTCYNSLRTLCKTIGHRISGSPQAAKAVIWGQKAMEDAGADRVWLQAVDVPKWVRGKESLKLPLGPNNSFISVPMLSLGNSEGTKGKVLKADIIMVNNFDEFKNLTEAEVQGKIVFFNYRFRQDWVNTFAGYGDAVKYRWASPSIAAAKSAAGVIIRSISTGADDVPHTGSMHYSDTTKKIPEVAIGNQTADKLEEACHSRKEVTAVLQSECHMDGTAPSYNVIGEIKGSEHPEEIVVFGGHLDSWDVGEGAHDDGAGCVQSIEVIRTLKALGIHPKRTIRAVLFMNEENGTRGGAAYADSALKNKEKTILALETDAGGFSPRGFGTEGMKPNQKMKIQGYAPLFLPYGIYDFSKDEGGADISFLGKQGVPMMGLLPDPQRYFDYHHTNADVFEQVNHRELKLGAVAMTSMVYLISEYGL</sequence>
<keyword evidence="8" id="KW-0645">Protease</keyword>
<evidence type="ECO:0000256" key="19">
    <source>
        <dbReference type="ARBA" id="ARBA00025833"/>
    </source>
</evidence>
<evidence type="ECO:0000256" key="20">
    <source>
        <dbReference type="ARBA" id="ARBA00033328"/>
    </source>
</evidence>
<keyword evidence="13" id="KW-0862">Zinc</keyword>
<dbReference type="PANTHER" id="PTHR12053">
    <property type="entry name" value="PROTEASE FAMILY M28 PLASMA GLUTAMATE CARBOXYPEPTIDASE-RELATED"/>
    <property type="match status" value="1"/>
</dbReference>
<feature type="signal peptide" evidence="21">
    <location>
        <begin position="1"/>
        <end position="19"/>
    </location>
</feature>
<evidence type="ECO:0000256" key="2">
    <source>
        <dbReference type="ARBA" id="ARBA00004371"/>
    </source>
</evidence>
<dbReference type="InterPro" id="IPR007484">
    <property type="entry name" value="Peptidase_M28"/>
</dbReference>
<dbReference type="EMBL" id="QKTW01000017">
    <property type="protein sequence ID" value="PZF72544.1"/>
    <property type="molecule type" value="Genomic_DNA"/>
</dbReference>
<evidence type="ECO:0000313" key="24">
    <source>
        <dbReference type="Proteomes" id="UP000248745"/>
    </source>
</evidence>
<keyword evidence="10 21" id="KW-0732">Signal</keyword>
<dbReference type="InterPro" id="IPR039866">
    <property type="entry name" value="CPQ"/>
</dbReference>
<evidence type="ECO:0000256" key="13">
    <source>
        <dbReference type="ARBA" id="ARBA00022833"/>
    </source>
</evidence>
<evidence type="ECO:0000256" key="5">
    <source>
        <dbReference type="ARBA" id="ARBA00014116"/>
    </source>
</evidence>
<evidence type="ECO:0000256" key="7">
    <source>
        <dbReference type="ARBA" id="ARBA00022645"/>
    </source>
</evidence>
<evidence type="ECO:0000256" key="4">
    <source>
        <dbReference type="ARBA" id="ARBA00004613"/>
    </source>
</evidence>
<comment type="caution">
    <text evidence="23">The sequence shown here is derived from an EMBL/GenBank/DDBJ whole genome shotgun (WGS) entry which is preliminary data.</text>
</comment>
<keyword evidence="16" id="KW-0865">Zymogen</keyword>
<evidence type="ECO:0000256" key="18">
    <source>
        <dbReference type="ARBA" id="ARBA00023228"/>
    </source>
</evidence>
<evidence type="ECO:0000256" key="21">
    <source>
        <dbReference type="SAM" id="SignalP"/>
    </source>
</evidence>
<keyword evidence="12" id="KW-0256">Endoplasmic reticulum</keyword>
<evidence type="ECO:0000256" key="9">
    <source>
        <dbReference type="ARBA" id="ARBA00022723"/>
    </source>
</evidence>
<evidence type="ECO:0000259" key="22">
    <source>
        <dbReference type="Pfam" id="PF04389"/>
    </source>
</evidence>
<keyword evidence="17" id="KW-0325">Glycoprotein</keyword>
<keyword evidence="24" id="KW-1185">Reference proteome</keyword>
<dbReference type="Proteomes" id="UP000248745">
    <property type="component" value="Unassembled WGS sequence"/>
</dbReference>
<comment type="subunit">
    <text evidence="19">Homodimer. The monomeric form is inactive while the homodimer is active.</text>
</comment>
<keyword evidence="18" id="KW-0458">Lysosome</keyword>
<gene>
    <name evidence="23" type="ORF">DN068_11815</name>
</gene>
<name>A0A2W2AX38_9BACT</name>
<protein>
    <recommendedName>
        <fullName evidence="5">Carboxypeptidase Q</fullName>
    </recommendedName>
    <alternativeName>
        <fullName evidence="20">Plasma glutamate carboxypeptidase</fullName>
    </alternativeName>
</protein>
<keyword evidence="9" id="KW-0479">Metal-binding</keyword>
<dbReference type="GO" id="GO:0004180">
    <property type="term" value="F:carboxypeptidase activity"/>
    <property type="evidence" value="ECO:0007669"/>
    <property type="project" value="UniProtKB-KW"/>
</dbReference>
<keyword evidence="11" id="KW-0378">Hydrolase</keyword>
<evidence type="ECO:0000256" key="3">
    <source>
        <dbReference type="ARBA" id="ARBA00004555"/>
    </source>
</evidence>
<evidence type="ECO:0000313" key="23">
    <source>
        <dbReference type="EMBL" id="PZF72544.1"/>
    </source>
</evidence>
<evidence type="ECO:0000256" key="12">
    <source>
        <dbReference type="ARBA" id="ARBA00022824"/>
    </source>
</evidence>
<feature type="chain" id="PRO_5015986513" description="Carboxypeptidase Q" evidence="21">
    <location>
        <begin position="20"/>
        <end position="456"/>
    </location>
</feature>
<dbReference type="RefSeq" id="WP_110999135.1">
    <property type="nucleotide sequence ID" value="NZ_QKTW01000017.1"/>
</dbReference>
<evidence type="ECO:0000256" key="16">
    <source>
        <dbReference type="ARBA" id="ARBA00023145"/>
    </source>
</evidence>
<evidence type="ECO:0000256" key="8">
    <source>
        <dbReference type="ARBA" id="ARBA00022670"/>
    </source>
</evidence>
<evidence type="ECO:0000256" key="11">
    <source>
        <dbReference type="ARBA" id="ARBA00022801"/>
    </source>
</evidence>
<dbReference type="Pfam" id="PF04389">
    <property type="entry name" value="Peptidase_M28"/>
    <property type="match status" value="1"/>
</dbReference>
<dbReference type="GO" id="GO:0005764">
    <property type="term" value="C:lysosome"/>
    <property type="evidence" value="ECO:0007669"/>
    <property type="project" value="UniProtKB-SubCell"/>
</dbReference>
<evidence type="ECO:0000256" key="14">
    <source>
        <dbReference type="ARBA" id="ARBA00023034"/>
    </source>
</evidence>
<dbReference type="PANTHER" id="PTHR12053:SF3">
    <property type="entry name" value="CARBOXYPEPTIDASE Q"/>
    <property type="match status" value="1"/>
</dbReference>
<dbReference type="AlphaFoldDB" id="A0A2W2AX38"/>
<dbReference type="Gene3D" id="3.40.630.10">
    <property type="entry name" value="Zn peptidases"/>
    <property type="match status" value="1"/>
</dbReference>
<keyword evidence="6" id="KW-0964">Secreted</keyword>
<reference evidence="23 24" key="1">
    <citation type="submission" date="2018-06" db="EMBL/GenBank/DDBJ databases">
        <title>Mucibacter soli gen. nov., sp. nov., a new member of the family Chitinophagaceae producing mucin.</title>
        <authorList>
            <person name="Kim M.-K."/>
            <person name="Park S."/>
            <person name="Kim T.-S."/>
            <person name="Joung Y."/>
            <person name="Han J.-H."/>
            <person name="Kim S.B."/>
        </authorList>
    </citation>
    <scope>NUCLEOTIDE SEQUENCE [LARGE SCALE GENOMIC DNA]</scope>
    <source>
        <strain evidence="23 24">R1-15</strain>
    </source>
</reference>
<evidence type="ECO:0000256" key="6">
    <source>
        <dbReference type="ARBA" id="ARBA00022525"/>
    </source>
</evidence>
<dbReference type="OrthoDB" id="9769665at2"/>
<keyword evidence="14" id="KW-0333">Golgi apparatus</keyword>
<dbReference type="GO" id="GO:0005576">
    <property type="term" value="C:extracellular region"/>
    <property type="evidence" value="ECO:0007669"/>
    <property type="project" value="UniProtKB-SubCell"/>
</dbReference>
<evidence type="ECO:0000256" key="1">
    <source>
        <dbReference type="ARBA" id="ARBA00004240"/>
    </source>
</evidence>